<dbReference type="Proteomes" id="UP000325516">
    <property type="component" value="Chromosome"/>
</dbReference>
<evidence type="ECO:0000313" key="4">
    <source>
        <dbReference type="EMBL" id="QEW03224.1"/>
    </source>
</evidence>
<accession>A0A5J6L3Y3</accession>
<dbReference type="AlphaFoldDB" id="A0A5J6L3Y3"/>
<dbReference type="Gene3D" id="1.10.287.1490">
    <property type="match status" value="1"/>
</dbReference>
<feature type="domain" description="CT398-like coiled coil hairpin" evidence="3">
    <location>
        <begin position="14"/>
        <end position="190"/>
    </location>
</feature>
<gene>
    <name evidence="4" type="ORF">F6J85_08985</name>
</gene>
<reference evidence="5" key="1">
    <citation type="submission" date="2019-09" db="EMBL/GenBank/DDBJ databases">
        <title>Mumia zhuanghuii sp. nov. isolated from the intestinal contents of plateau pika (Ochotona curzoniae) in the Qinghai-Tibet plateau of China.</title>
        <authorList>
            <person name="Tian Z."/>
        </authorList>
    </citation>
    <scope>NUCLEOTIDE SEQUENCE [LARGE SCALE GENOMIC DNA]</scope>
    <source>
        <strain evidence="5">L-031</strain>
    </source>
</reference>
<evidence type="ECO:0000313" key="5">
    <source>
        <dbReference type="Proteomes" id="UP000325516"/>
    </source>
</evidence>
<evidence type="ECO:0000259" key="3">
    <source>
        <dbReference type="Pfam" id="PF24481"/>
    </source>
</evidence>
<organism evidence="4 5">
    <name type="scientific">Microbacterium lushaniae</name>
    <dbReference type="NCBI Taxonomy" id="2614639"/>
    <lineage>
        <taxon>Bacteria</taxon>
        <taxon>Bacillati</taxon>
        <taxon>Actinomycetota</taxon>
        <taxon>Actinomycetes</taxon>
        <taxon>Micrococcales</taxon>
        <taxon>Microbacteriaceae</taxon>
        <taxon>Microbacterium</taxon>
    </lineage>
</organism>
<keyword evidence="1" id="KW-0175">Coiled coil</keyword>
<dbReference type="Pfam" id="PF02591">
    <property type="entry name" value="Zn_ribbon_9"/>
    <property type="match status" value="1"/>
</dbReference>
<keyword evidence="5" id="KW-1185">Reference proteome</keyword>
<name>A0A5J6L3Y3_9MICO</name>
<keyword evidence="4" id="KW-0238">DNA-binding</keyword>
<feature type="coiled-coil region" evidence="1">
    <location>
        <begin position="95"/>
        <end position="175"/>
    </location>
</feature>
<sequence length="243" mass="25858">MNADPADQRKLLDLAELDGRIKRLRAAKANPPQAARVQELLAQRTTQTHELTRLIGLRDDLLAELARIEADVAVVDARAERDAQRLATSANAKEAQSLENELASLARRKSDLEDGELSVMERLETADSEVAAHEALIAATNDEGARLSAEAKTAVADATRDLEAAERDRAAIAAAMAADLVAMYDRISARGPGAGLLRRGTCEACMMVLSGTDMSAVRQAASDAVITCPECGAILVRTDESGL</sequence>
<dbReference type="KEGG" id="mlz:F6J85_08985"/>
<evidence type="ECO:0000259" key="2">
    <source>
        <dbReference type="Pfam" id="PF02591"/>
    </source>
</evidence>
<dbReference type="GO" id="GO:0003677">
    <property type="term" value="F:DNA binding"/>
    <property type="evidence" value="ECO:0007669"/>
    <property type="project" value="UniProtKB-KW"/>
</dbReference>
<evidence type="ECO:0000256" key="1">
    <source>
        <dbReference type="SAM" id="Coils"/>
    </source>
</evidence>
<feature type="domain" description="C4-type zinc ribbon" evidence="2">
    <location>
        <begin position="201"/>
        <end position="235"/>
    </location>
</feature>
<dbReference type="Pfam" id="PF24481">
    <property type="entry name" value="CT398_CC"/>
    <property type="match status" value="1"/>
</dbReference>
<protein>
    <submittedName>
        <fullName evidence="4">DNA-binding protein</fullName>
    </submittedName>
</protein>
<dbReference type="InterPro" id="IPR056003">
    <property type="entry name" value="CT398_CC_hairpin"/>
</dbReference>
<dbReference type="EMBL" id="CP044232">
    <property type="protein sequence ID" value="QEW03224.1"/>
    <property type="molecule type" value="Genomic_DNA"/>
</dbReference>
<proteinExistence type="predicted"/>
<dbReference type="RefSeq" id="WP_150924699.1">
    <property type="nucleotide sequence ID" value="NZ_CP044232.1"/>
</dbReference>
<dbReference type="InterPro" id="IPR003743">
    <property type="entry name" value="Zf-RING_7"/>
</dbReference>